<accession>A0A1H8B270</accession>
<name>A0A1H8B270_9RHOB</name>
<dbReference type="InterPro" id="IPR002931">
    <property type="entry name" value="Transglutaminase-like"/>
</dbReference>
<sequence length="253" mass="27321">MRFAVDVIMDYQIRRDDVVLLMIEAAQTDGQAVLDATLDITDATLHRAQSAPLQVRVPGQSFHLHYRAMLHITRPDVVWDALAASPVNALPDDVAPYLHPSRYCPSDQFRDIAEHQFGALAGGAKIAAIARWITATIAYVPGSSNGETTAMDTYTARAGVCRDFTHVLCCMARAAGIPARYASVYGVAVDPPDFHAVAQVWLDGAWHLIDATGMSMASGLAIIAVGQDAGDVSFMETEHWAQMIGKTVTVTPQ</sequence>
<reference evidence="2 3" key="1">
    <citation type="submission" date="2016-10" db="EMBL/GenBank/DDBJ databases">
        <authorList>
            <person name="de Groot N.N."/>
        </authorList>
    </citation>
    <scope>NUCLEOTIDE SEQUENCE [LARGE SCALE GENOMIC DNA]</scope>
    <source>
        <strain evidence="2 3">CGMCC 1.10836</strain>
    </source>
</reference>
<dbReference type="Gene3D" id="2.60.40.2250">
    <property type="match status" value="1"/>
</dbReference>
<dbReference type="Proteomes" id="UP000183002">
    <property type="component" value="Unassembled WGS sequence"/>
</dbReference>
<organism evidence="2 3">
    <name type="scientific">Pseudorhodobacter antarcticus</name>
    <dbReference type="NCBI Taxonomy" id="1077947"/>
    <lineage>
        <taxon>Bacteria</taxon>
        <taxon>Pseudomonadati</taxon>
        <taxon>Pseudomonadota</taxon>
        <taxon>Alphaproteobacteria</taxon>
        <taxon>Rhodobacterales</taxon>
        <taxon>Paracoccaceae</taxon>
        <taxon>Pseudorhodobacter</taxon>
    </lineage>
</organism>
<keyword evidence="3" id="KW-1185">Reference proteome</keyword>
<gene>
    <name evidence="2" type="ORF">SAMN05216227_100267</name>
</gene>
<dbReference type="SMART" id="SM00460">
    <property type="entry name" value="TGc"/>
    <property type="match status" value="1"/>
</dbReference>
<evidence type="ECO:0000313" key="2">
    <source>
        <dbReference type="EMBL" id="SEM76194.1"/>
    </source>
</evidence>
<dbReference type="RefSeq" id="WP_050518777.1">
    <property type="nucleotide sequence ID" value="NZ_LGHU01000031.1"/>
</dbReference>
<evidence type="ECO:0000259" key="1">
    <source>
        <dbReference type="SMART" id="SM00460"/>
    </source>
</evidence>
<evidence type="ECO:0000313" key="3">
    <source>
        <dbReference type="Proteomes" id="UP000183002"/>
    </source>
</evidence>
<dbReference type="SUPFAM" id="SSF54001">
    <property type="entry name" value="Cysteine proteinases"/>
    <property type="match status" value="1"/>
</dbReference>
<dbReference type="InterPro" id="IPR038765">
    <property type="entry name" value="Papain-like_cys_pep_sf"/>
</dbReference>
<dbReference type="OrthoDB" id="5438043at2"/>
<dbReference type="Pfam" id="PF01841">
    <property type="entry name" value="Transglut_core"/>
    <property type="match status" value="1"/>
</dbReference>
<dbReference type="Gene3D" id="3.10.620.30">
    <property type="match status" value="1"/>
</dbReference>
<dbReference type="EMBL" id="FOCO01000002">
    <property type="protein sequence ID" value="SEM76194.1"/>
    <property type="molecule type" value="Genomic_DNA"/>
</dbReference>
<dbReference type="PANTHER" id="PTHR33490">
    <property type="entry name" value="BLR5614 PROTEIN-RELATED"/>
    <property type="match status" value="1"/>
</dbReference>
<protein>
    <submittedName>
        <fullName evidence="2">Transglutaminase-like superfamily protein</fullName>
    </submittedName>
</protein>
<feature type="domain" description="Transglutaminase-like" evidence="1">
    <location>
        <begin position="153"/>
        <end position="213"/>
    </location>
</feature>
<dbReference type="AlphaFoldDB" id="A0A1H8B270"/>
<dbReference type="PANTHER" id="PTHR33490:SF12">
    <property type="entry name" value="BLL5557 PROTEIN"/>
    <property type="match status" value="1"/>
</dbReference>
<proteinExistence type="predicted"/>
<dbReference type="STRING" id="1077947.SAMN05216227_100267"/>